<reference evidence="1" key="1">
    <citation type="journal article" date="2021" name="PeerJ">
        <title>Extensive microbial diversity within the chicken gut microbiome revealed by metagenomics and culture.</title>
        <authorList>
            <person name="Gilroy R."/>
            <person name="Ravi A."/>
            <person name="Getino M."/>
            <person name="Pursley I."/>
            <person name="Horton D.L."/>
            <person name="Alikhan N.F."/>
            <person name="Baker D."/>
            <person name="Gharbi K."/>
            <person name="Hall N."/>
            <person name="Watson M."/>
            <person name="Adriaenssens E.M."/>
            <person name="Foster-Nyarko E."/>
            <person name="Jarju S."/>
            <person name="Secka A."/>
            <person name="Antonio M."/>
            <person name="Oren A."/>
            <person name="Chaudhuri R.R."/>
            <person name="La Ragione R."/>
            <person name="Hildebrand F."/>
            <person name="Pallen M.J."/>
        </authorList>
    </citation>
    <scope>NUCLEOTIDE SEQUENCE</scope>
    <source>
        <strain evidence="1">CHK192-2623</strain>
    </source>
</reference>
<protein>
    <submittedName>
        <fullName evidence="1">Uncharacterized protein</fullName>
    </submittedName>
</protein>
<reference evidence="1" key="2">
    <citation type="submission" date="2021-09" db="EMBL/GenBank/DDBJ databases">
        <authorList>
            <person name="Gilroy R."/>
        </authorList>
    </citation>
    <scope>NUCLEOTIDE SEQUENCE</scope>
    <source>
        <strain evidence="1">CHK192-2623</strain>
    </source>
</reference>
<dbReference type="AlphaFoldDB" id="A0A921JP82"/>
<comment type="caution">
    <text evidence="1">The sequence shown here is derived from an EMBL/GenBank/DDBJ whole genome shotgun (WGS) entry which is preliminary data.</text>
</comment>
<accession>A0A921JP82</accession>
<evidence type="ECO:0000313" key="2">
    <source>
        <dbReference type="Proteomes" id="UP000732527"/>
    </source>
</evidence>
<organism evidence="1 2">
    <name type="scientific">Lactobacillus johnsonii</name>
    <dbReference type="NCBI Taxonomy" id="33959"/>
    <lineage>
        <taxon>Bacteria</taxon>
        <taxon>Bacillati</taxon>
        <taxon>Bacillota</taxon>
        <taxon>Bacilli</taxon>
        <taxon>Lactobacillales</taxon>
        <taxon>Lactobacillaceae</taxon>
        <taxon>Lactobacillus</taxon>
    </lineage>
</organism>
<dbReference type="EMBL" id="DYYQ01000039">
    <property type="protein sequence ID" value="HJE49762.1"/>
    <property type="molecule type" value="Genomic_DNA"/>
</dbReference>
<sequence>MEYATQKEVRQHKEHIKLTIEQLEFYLDRAKNKNNVDEDGFMQPISYEWRKVAELALDLANESDFFDRYEDIHKELHGEQNND</sequence>
<dbReference type="Proteomes" id="UP000732527">
    <property type="component" value="Unassembled WGS sequence"/>
</dbReference>
<gene>
    <name evidence="1" type="ORF">K8V69_06240</name>
</gene>
<evidence type="ECO:0000313" key="1">
    <source>
        <dbReference type="EMBL" id="HJE49762.1"/>
    </source>
</evidence>
<name>A0A921JP82_LACJH</name>
<proteinExistence type="predicted"/>